<evidence type="ECO:0000256" key="1">
    <source>
        <dbReference type="SAM" id="MobiDB-lite"/>
    </source>
</evidence>
<keyword evidence="4" id="KW-1185">Reference proteome</keyword>
<feature type="signal peptide" evidence="2">
    <location>
        <begin position="1"/>
        <end position="23"/>
    </location>
</feature>
<organism evidence="3 4">
    <name type="scientific">Sphingobium jiangsuense</name>
    <dbReference type="NCBI Taxonomy" id="870476"/>
    <lineage>
        <taxon>Bacteria</taxon>
        <taxon>Pseudomonadati</taxon>
        <taxon>Pseudomonadota</taxon>
        <taxon>Alphaproteobacteria</taxon>
        <taxon>Sphingomonadales</taxon>
        <taxon>Sphingomonadaceae</taxon>
        <taxon>Sphingobium</taxon>
    </lineage>
</organism>
<feature type="region of interest" description="Disordered" evidence="1">
    <location>
        <begin position="117"/>
        <end position="160"/>
    </location>
</feature>
<evidence type="ECO:0000313" key="4">
    <source>
        <dbReference type="Proteomes" id="UP000571950"/>
    </source>
</evidence>
<feature type="chain" id="PRO_5031037626" evidence="2">
    <location>
        <begin position="24"/>
        <end position="308"/>
    </location>
</feature>
<feature type="region of interest" description="Disordered" evidence="1">
    <location>
        <begin position="287"/>
        <end position="308"/>
    </location>
</feature>
<comment type="caution">
    <text evidence="3">The sequence shown here is derived from an EMBL/GenBank/DDBJ whole genome shotgun (WGS) entry which is preliminary data.</text>
</comment>
<evidence type="ECO:0000256" key="2">
    <source>
        <dbReference type="SAM" id="SignalP"/>
    </source>
</evidence>
<gene>
    <name evidence="3" type="ORF">GGR43_000429</name>
</gene>
<name>A0A7W6FNG9_9SPHN</name>
<evidence type="ECO:0000313" key="3">
    <source>
        <dbReference type="EMBL" id="MBB3924735.1"/>
    </source>
</evidence>
<keyword evidence="2" id="KW-0732">Signal</keyword>
<feature type="compositionally biased region" description="Polar residues" evidence="1">
    <location>
        <begin position="298"/>
        <end position="308"/>
    </location>
</feature>
<protein>
    <submittedName>
        <fullName evidence="3">Putative GH25 family protein</fullName>
    </submittedName>
</protein>
<accession>A0A7W6FNG9</accession>
<dbReference type="Pfam" id="PF10670">
    <property type="entry name" value="DUF4198"/>
    <property type="match status" value="1"/>
</dbReference>
<dbReference type="AlphaFoldDB" id="A0A7W6FNG9"/>
<dbReference type="InterPro" id="IPR019613">
    <property type="entry name" value="DUF4198"/>
</dbReference>
<dbReference type="Proteomes" id="UP000571950">
    <property type="component" value="Unassembled WGS sequence"/>
</dbReference>
<dbReference type="EMBL" id="JACIDT010000001">
    <property type="protein sequence ID" value="MBB3924735.1"/>
    <property type="molecule type" value="Genomic_DNA"/>
</dbReference>
<dbReference type="RefSeq" id="WP_188070277.1">
    <property type="nucleotide sequence ID" value="NZ_BSPS01000026.1"/>
</dbReference>
<sequence length="308" mass="31990">MKSLAPRLLAAVALLAIPAGASAHRQWLLPSVTTVSGTDSWVTVDAAVSNDLFDPDHMPMPTGGIKVTQPDGSAGEIRNAAQGRYRSTFDVQLDKPGTWKIGTFATNVSGTFKLNGEDWTVGRRRGPPPGAGAGGPGAAGPAMAGRPAGPGGPGAPNAAPARSVATVADIPAGATDIKLSESISRNEIFVTVGEPTDTVLRPTGKGLEFDPQTHPDDLVADEPAKFRFLIDGKPAPGLKVTLVPGGKRFRDEEGAQELTTGADGMIEVKWAMPGMYWLNVTATDARSSTANAGERRMSYTTTLEVPAP</sequence>
<proteinExistence type="predicted"/>
<reference evidence="3 4" key="1">
    <citation type="submission" date="2020-08" db="EMBL/GenBank/DDBJ databases">
        <title>Genomic Encyclopedia of Type Strains, Phase IV (KMG-IV): sequencing the most valuable type-strain genomes for metagenomic binning, comparative biology and taxonomic classification.</title>
        <authorList>
            <person name="Goeker M."/>
        </authorList>
    </citation>
    <scope>NUCLEOTIDE SEQUENCE [LARGE SCALE GENOMIC DNA]</scope>
    <source>
        <strain evidence="3 4">DSM 26189</strain>
    </source>
</reference>